<evidence type="ECO:0000256" key="1">
    <source>
        <dbReference type="SAM" id="Phobius"/>
    </source>
</evidence>
<feature type="transmembrane region" description="Helical" evidence="1">
    <location>
        <begin position="12"/>
        <end position="32"/>
    </location>
</feature>
<comment type="caution">
    <text evidence="2">The sequence shown here is derived from an EMBL/GenBank/DDBJ whole genome shotgun (WGS) entry which is preliminary data.</text>
</comment>
<dbReference type="AlphaFoldDB" id="A0A508TK68"/>
<feature type="transmembrane region" description="Helical" evidence="1">
    <location>
        <begin position="244"/>
        <end position="261"/>
    </location>
</feature>
<proteinExistence type="predicted"/>
<feature type="transmembrane region" description="Helical" evidence="1">
    <location>
        <begin position="172"/>
        <end position="190"/>
    </location>
</feature>
<organism evidence="2 3">
    <name type="scientific">Bradyrhizobium ivorense</name>
    <dbReference type="NCBI Taxonomy" id="2511166"/>
    <lineage>
        <taxon>Bacteria</taxon>
        <taxon>Pseudomonadati</taxon>
        <taxon>Pseudomonadota</taxon>
        <taxon>Alphaproteobacteria</taxon>
        <taxon>Hyphomicrobiales</taxon>
        <taxon>Nitrobacteraceae</taxon>
        <taxon>Bradyrhizobium</taxon>
    </lineage>
</organism>
<keyword evidence="1" id="KW-0812">Transmembrane</keyword>
<evidence type="ECO:0000313" key="2">
    <source>
        <dbReference type="EMBL" id="VIO74767.1"/>
    </source>
</evidence>
<feature type="transmembrane region" description="Helical" evidence="1">
    <location>
        <begin position="98"/>
        <end position="122"/>
    </location>
</feature>
<keyword evidence="3" id="KW-1185">Reference proteome</keyword>
<keyword evidence="1" id="KW-1133">Transmembrane helix</keyword>
<feature type="transmembrane region" description="Helical" evidence="1">
    <location>
        <begin position="339"/>
        <end position="363"/>
    </location>
</feature>
<feature type="transmembrane region" description="Helical" evidence="1">
    <location>
        <begin position="70"/>
        <end position="92"/>
    </location>
</feature>
<feature type="transmembrane region" description="Helical" evidence="1">
    <location>
        <begin position="383"/>
        <end position="407"/>
    </location>
</feature>
<dbReference type="EMBL" id="CAADFC020000022">
    <property type="protein sequence ID" value="VIO74767.1"/>
    <property type="molecule type" value="Genomic_DNA"/>
</dbReference>
<dbReference type="Proteomes" id="UP000328092">
    <property type="component" value="Unassembled WGS sequence"/>
</dbReference>
<keyword evidence="1" id="KW-0472">Membrane</keyword>
<feature type="transmembrane region" description="Helical" evidence="1">
    <location>
        <begin position="134"/>
        <end position="152"/>
    </location>
</feature>
<dbReference type="PROSITE" id="PS51257">
    <property type="entry name" value="PROKAR_LIPOPROTEIN"/>
    <property type="match status" value="1"/>
</dbReference>
<sequence length="451" mass="48882">MKLTQDDLIVGSSLLGFFVVSIVSMIACGHAFPAMHFWRSDNFTAQAVLGTAIMLAFIPAFVAGRFSFGYIVAFALLSAVFGFVWLSHFSAFDYPHAIARWAMIAALAAVIIPLLFQDIPIWRPELSEAVLRRIVMLLLGTAFAVLIADLSYGASLGDPYGAARNIVTRPALLNYLTGIVIGAVLPYLFAHFATRRQSMHAIGVLLFAVCFYPVVNNKTILLLPIWLPFLFWLFGRFDPRLATVLAFLVPIMIGLAAFFVLPDKSYVVFSAINLRFIAIPSLALDHYADFFARRELTHFCQVSVLRHLHGCAYGELGPTLAAVYRDGNFNASFLATEGIASVGIAFAPVAAFVCGLILSVGSIASRHLSPRFVAVSSGIAVQAILNVPLTTSMLSNGVAVLFLLWWLTPEWRPEISHSPEPIARPISAVGLAASWSSPTAQRSSQGTGIGA</sequence>
<feature type="transmembrane region" description="Helical" evidence="1">
    <location>
        <begin position="44"/>
        <end position="63"/>
    </location>
</feature>
<reference evidence="2" key="1">
    <citation type="submission" date="2019-02" db="EMBL/GenBank/DDBJ databases">
        <authorList>
            <person name="Pothier F.J."/>
        </authorList>
    </citation>
    <scope>NUCLEOTIDE SEQUENCE</scope>
    <source>
        <strain evidence="2">CI-1B</strain>
    </source>
</reference>
<accession>A0A508TK68</accession>
<dbReference type="OrthoDB" id="8191324at2"/>
<name>A0A508TK68_9BRAD</name>
<evidence type="ECO:0000313" key="3">
    <source>
        <dbReference type="Proteomes" id="UP000328092"/>
    </source>
</evidence>
<dbReference type="RefSeq" id="WP_139862500.1">
    <property type="nucleotide sequence ID" value="NZ_CAADFC020000022.1"/>
</dbReference>
<protein>
    <submittedName>
        <fullName evidence="2">Uncharacterized protein</fullName>
    </submittedName>
</protein>
<feature type="transmembrane region" description="Helical" evidence="1">
    <location>
        <begin position="267"/>
        <end position="284"/>
    </location>
</feature>
<gene>
    <name evidence="2" type="ORF">CI1B_55460</name>
</gene>